<accession>A0A8S5UZP8</accession>
<name>A0A8S5UZP8_9CAUD</name>
<proteinExistence type="predicted"/>
<organism evidence="1">
    <name type="scientific">Myoviridae sp. ctGk74</name>
    <dbReference type="NCBI Taxonomy" id="2825073"/>
    <lineage>
        <taxon>Viruses</taxon>
        <taxon>Duplodnaviria</taxon>
        <taxon>Heunggongvirae</taxon>
        <taxon>Uroviricota</taxon>
        <taxon>Caudoviricetes</taxon>
    </lineage>
</organism>
<protein>
    <submittedName>
        <fullName evidence="1">Uncharacterized protein</fullName>
    </submittedName>
</protein>
<dbReference type="EMBL" id="BK016175">
    <property type="protein sequence ID" value="DAF99957.1"/>
    <property type="molecule type" value="Genomic_DNA"/>
</dbReference>
<sequence length="480" mass="52880">MASKYTYDDFQRALTDSGLNKEFSDADLKLALDNPDAGMSILKYKQDYHKASTPEAKALANLGAEGIRSGYGGYTGGASGGQFYLDPLAPKDFESPEAPTYDNAYKDRIDGLLDKQLNYGSFSYDTARPEYSSRHDDKMQSVLDQVVNRGDFRYDPQTDPLYSQYRKQYAREGQRATQDALGAAAAATGGIPSSYAVGAATQAGDYYASRMTDKIPELYQLALNRYMNEHSMKLADLSALSAAEQADYEKYVNELNQYNIDKKFAYGAYQDDYDRIIQNLQTAAGLEQSEYNKYLDKLSQHNADRKFNYGKLLDEINNQTSKRSEALNKALAAAELGDYSFLEALGINSSDNPTDFERRLQLAKIAASYGDYSGLKALGIDTSAVEALAAAKYSSPGYYSAGGGDDGEYAAGLDAETEDTGTDNATYNGMRDTLYYGKQANGIQWARNRLADYIAEGKISKKQAQQLGAYVGIEFVDEED</sequence>
<evidence type="ECO:0000313" key="1">
    <source>
        <dbReference type="EMBL" id="DAF99957.1"/>
    </source>
</evidence>
<reference evidence="1" key="1">
    <citation type="journal article" date="2021" name="Proc. Natl. Acad. Sci. U.S.A.">
        <title>A Catalog of Tens of Thousands of Viruses from Human Metagenomes Reveals Hidden Associations with Chronic Diseases.</title>
        <authorList>
            <person name="Tisza M.J."/>
            <person name="Buck C.B."/>
        </authorList>
    </citation>
    <scope>NUCLEOTIDE SEQUENCE</scope>
    <source>
        <strain evidence="1">CtGk74</strain>
    </source>
</reference>